<dbReference type="InterPro" id="IPR016817">
    <property type="entry name" value="MannP-dilichol_defect-1"/>
</dbReference>
<dbReference type="KEGG" id="dhe:111597419"/>
<dbReference type="Pfam" id="PF04193">
    <property type="entry name" value="PQ-loop"/>
    <property type="match status" value="1"/>
</dbReference>
<keyword evidence="2 5" id="KW-0812">Transmembrane</keyword>
<keyword evidence="4 5" id="KW-0472">Membrane</keyword>
<dbReference type="PANTHER" id="PTHR12226">
    <property type="entry name" value="MANNOSE-P-DOLICHOL UTILIZATION DEFECT 1 LEC35 -RELATED"/>
    <property type="match status" value="1"/>
</dbReference>
<dbReference type="InterPro" id="IPR006603">
    <property type="entry name" value="PQ-loop_rpt"/>
</dbReference>
<comment type="subcellular location">
    <subcellularLocation>
        <location evidence="1 5">Membrane</location>
        <topology evidence="1 5">Multi-pass membrane protein</topology>
    </subcellularLocation>
</comment>
<feature type="transmembrane region" description="Helical" evidence="6">
    <location>
        <begin position="117"/>
        <end position="138"/>
    </location>
</feature>
<organism evidence="7 9">
    <name type="scientific">Drosophila hydei</name>
    <name type="common">Fruit fly</name>
    <dbReference type="NCBI Taxonomy" id="7224"/>
    <lineage>
        <taxon>Eukaryota</taxon>
        <taxon>Metazoa</taxon>
        <taxon>Ecdysozoa</taxon>
        <taxon>Arthropoda</taxon>
        <taxon>Hexapoda</taxon>
        <taxon>Insecta</taxon>
        <taxon>Pterygota</taxon>
        <taxon>Neoptera</taxon>
        <taxon>Endopterygota</taxon>
        <taxon>Diptera</taxon>
        <taxon>Brachycera</taxon>
        <taxon>Muscomorpha</taxon>
        <taxon>Ephydroidea</taxon>
        <taxon>Drosophilidae</taxon>
        <taxon>Drosophila</taxon>
    </lineage>
</organism>
<accession>A0A6J1LS43</accession>
<name>A0A6J1LS43_DROHY</name>
<feature type="transmembrane region" description="Helical" evidence="6">
    <location>
        <begin position="231"/>
        <end position="252"/>
    </location>
</feature>
<dbReference type="GeneID" id="111597419"/>
<evidence type="ECO:0000256" key="2">
    <source>
        <dbReference type="ARBA" id="ARBA00022692"/>
    </source>
</evidence>
<evidence type="ECO:0000256" key="3">
    <source>
        <dbReference type="ARBA" id="ARBA00022989"/>
    </source>
</evidence>
<feature type="transmembrane region" description="Helical" evidence="6">
    <location>
        <begin position="150"/>
        <end position="176"/>
    </location>
</feature>
<evidence type="ECO:0000313" key="9">
    <source>
        <dbReference type="RefSeq" id="XP_023167884.1"/>
    </source>
</evidence>
<evidence type="ECO:0000313" key="8">
    <source>
        <dbReference type="RefSeq" id="XP_023167883.1"/>
    </source>
</evidence>
<dbReference type="GO" id="GO:0016020">
    <property type="term" value="C:membrane"/>
    <property type="evidence" value="ECO:0007669"/>
    <property type="project" value="UniProtKB-SubCell"/>
</dbReference>
<dbReference type="OMA" id="EYPIILM"/>
<evidence type="ECO:0000256" key="6">
    <source>
        <dbReference type="SAM" id="Phobius"/>
    </source>
</evidence>
<dbReference type="OrthoDB" id="271506at2759"/>
<dbReference type="Proteomes" id="UP000504633">
    <property type="component" value="Unplaced"/>
</dbReference>
<evidence type="ECO:0000256" key="1">
    <source>
        <dbReference type="ARBA" id="ARBA00004141"/>
    </source>
</evidence>
<feature type="transmembrane region" description="Helical" evidence="6">
    <location>
        <begin position="93"/>
        <end position="111"/>
    </location>
</feature>
<feature type="transmembrane region" description="Helical" evidence="6">
    <location>
        <begin position="54"/>
        <end position="73"/>
    </location>
</feature>
<dbReference type="RefSeq" id="XP_023167884.1">
    <property type="nucleotide sequence ID" value="XM_023312116.2"/>
</dbReference>
<evidence type="ECO:0000256" key="5">
    <source>
        <dbReference type="PIRNR" id="PIRNR023381"/>
    </source>
</evidence>
<reference evidence="8 9" key="1">
    <citation type="submission" date="2025-04" db="UniProtKB">
        <authorList>
            <consortium name="RefSeq"/>
        </authorList>
    </citation>
    <scope>IDENTIFICATION</scope>
    <source>
        <strain evidence="8 9">15085-1641.00</strain>
        <tissue evidence="8 9">Whole body</tissue>
    </source>
</reference>
<keyword evidence="7" id="KW-1185">Reference proteome</keyword>
<protein>
    <recommendedName>
        <fullName evidence="5">Solute carrier family 66 member 3</fullName>
    </recommendedName>
</protein>
<evidence type="ECO:0000313" key="7">
    <source>
        <dbReference type="Proteomes" id="UP000504633"/>
    </source>
</evidence>
<dbReference type="PIRSF" id="PIRSF023381">
    <property type="entry name" value="MannP-dilichol_defect-1p"/>
    <property type="match status" value="1"/>
</dbReference>
<proteinExistence type="predicted"/>
<dbReference type="Gene3D" id="1.20.1280.290">
    <property type="match status" value="1"/>
</dbReference>
<dbReference type="AlphaFoldDB" id="A0A6J1LS43"/>
<sequence length="259" mass="29181">MPAGAHRYTEPPAIDCLYLNQTKWIINISLAAEMDATAPSESLGELVSHYLDKGIILIIADLLSLITVSSCLVIKVPQINTIRENQSSKGISVFGLCLELFSYTVMMSYNYTSGYDFLSYMEYPVLLLQEYVLIYYVFKYQDMLGKRTQIFAIFYATIATLIYLKIFPIIILTFLVPFCTPIGATSKVLQLLAILRTKDASSVSRTTWALSAFTNMTRIYTVYVQSHDLMLLSNFLISTFLSLSVFVAACVYKKKTKTA</sequence>
<keyword evidence="3 5" id="KW-1133">Transmembrane helix</keyword>
<gene>
    <name evidence="8 9" type="primary">LOC111597419</name>
</gene>
<evidence type="ECO:0000256" key="4">
    <source>
        <dbReference type="ARBA" id="ARBA00023136"/>
    </source>
</evidence>
<dbReference type="RefSeq" id="XP_023167883.1">
    <property type="nucleotide sequence ID" value="XM_023312115.2"/>
</dbReference>
<dbReference type="PANTHER" id="PTHR12226:SF3">
    <property type="entry name" value="SOLUTE CARRIER FAMILY 66 MEMBER 3"/>
    <property type="match status" value="1"/>
</dbReference>